<dbReference type="GO" id="GO:0043161">
    <property type="term" value="P:proteasome-mediated ubiquitin-dependent protein catabolic process"/>
    <property type="evidence" value="ECO:0007669"/>
    <property type="project" value="TreeGrafter"/>
</dbReference>
<dbReference type="PROSITE" id="PS51873">
    <property type="entry name" value="TRIAD"/>
    <property type="match status" value="1"/>
</dbReference>
<proteinExistence type="predicted"/>
<keyword evidence="7" id="KW-0862">Zinc</keyword>
<dbReference type="GO" id="GO:0000151">
    <property type="term" value="C:ubiquitin ligase complex"/>
    <property type="evidence" value="ECO:0007669"/>
    <property type="project" value="TreeGrafter"/>
</dbReference>
<evidence type="ECO:0000256" key="5">
    <source>
        <dbReference type="ARBA" id="ARBA00022771"/>
    </source>
</evidence>
<evidence type="ECO:0000256" key="4">
    <source>
        <dbReference type="ARBA" id="ARBA00022737"/>
    </source>
</evidence>
<dbReference type="InterPro" id="IPR013083">
    <property type="entry name" value="Znf_RING/FYVE/PHD"/>
</dbReference>
<evidence type="ECO:0000256" key="2">
    <source>
        <dbReference type="ARBA" id="ARBA00022679"/>
    </source>
</evidence>
<dbReference type="SUPFAM" id="SSF57850">
    <property type="entry name" value="RING/U-box"/>
    <property type="match status" value="3"/>
</dbReference>
<dbReference type="Pfam" id="PF22191">
    <property type="entry name" value="IBR_1"/>
    <property type="match status" value="1"/>
</dbReference>
<dbReference type="InterPro" id="IPR044066">
    <property type="entry name" value="TRIAD_supradom"/>
</dbReference>
<evidence type="ECO:0000256" key="6">
    <source>
        <dbReference type="ARBA" id="ARBA00022786"/>
    </source>
</evidence>
<feature type="domain" description="RING-type" evidence="8">
    <location>
        <begin position="1"/>
        <end position="212"/>
    </location>
</feature>
<dbReference type="Proteomes" id="UP000030672">
    <property type="component" value="Unassembled WGS sequence"/>
</dbReference>
<evidence type="ECO:0000256" key="1">
    <source>
        <dbReference type="ARBA" id="ARBA00004906"/>
    </source>
</evidence>
<protein>
    <recommendedName>
        <fullName evidence="8">RING-type domain-containing protein</fullName>
    </recommendedName>
</protein>
<keyword evidence="4" id="KW-0677">Repeat</keyword>
<feature type="non-terminal residue" evidence="9">
    <location>
        <position position="1"/>
    </location>
</feature>
<dbReference type="HOGENOM" id="CLU_057738_3_0_1"/>
<evidence type="ECO:0000256" key="7">
    <source>
        <dbReference type="ARBA" id="ARBA00022833"/>
    </source>
</evidence>
<dbReference type="InterPro" id="IPR002867">
    <property type="entry name" value="IBR_dom"/>
</dbReference>
<keyword evidence="2" id="KW-0808">Transferase</keyword>
<evidence type="ECO:0000313" key="9">
    <source>
        <dbReference type="EMBL" id="KEQ65593.1"/>
    </source>
</evidence>
<keyword evidence="6" id="KW-0833">Ubl conjugation pathway</keyword>
<evidence type="ECO:0000256" key="3">
    <source>
        <dbReference type="ARBA" id="ARBA00022723"/>
    </source>
</evidence>
<gene>
    <name evidence="9" type="ORF">M437DRAFT_17832</name>
</gene>
<dbReference type="RefSeq" id="XP_040882616.1">
    <property type="nucleotide sequence ID" value="XM_041018919.1"/>
</dbReference>
<dbReference type="GO" id="GO:0097039">
    <property type="term" value="P:protein linear polyubiquitination"/>
    <property type="evidence" value="ECO:0007669"/>
    <property type="project" value="TreeGrafter"/>
</dbReference>
<dbReference type="PANTHER" id="PTHR22770">
    <property type="entry name" value="UBIQUITIN CONJUGATING ENZYME 7 INTERACTING PROTEIN-RELATED"/>
    <property type="match status" value="1"/>
</dbReference>
<dbReference type="Gene3D" id="1.20.120.1750">
    <property type="match status" value="1"/>
</dbReference>
<dbReference type="PROSITE" id="PS00518">
    <property type="entry name" value="ZF_RING_1"/>
    <property type="match status" value="1"/>
</dbReference>
<keyword evidence="10" id="KW-1185">Reference proteome</keyword>
<dbReference type="STRING" id="1043003.A0A074VYK1"/>
<comment type="pathway">
    <text evidence="1">Protein modification; protein ubiquitination.</text>
</comment>
<dbReference type="EMBL" id="KL584826">
    <property type="protein sequence ID" value="KEQ65593.1"/>
    <property type="molecule type" value="Genomic_DNA"/>
</dbReference>
<dbReference type="GO" id="GO:0008270">
    <property type="term" value="F:zinc ion binding"/>
    <property type="evidence" value="ECO:0007669"/>
    <property type="project" value="UniProtKB-KW"/>
</dbReference>
<reference evidence="9 10" key="1">
    <citation type="journal article" date="2014" name="BMC Genomics">
        <title>Genome sequencing of four Aureobasidium pullulans varieties: biotechnological potential, stress tolerance, and description of new species.</title>
        <authorList>
            <person name="Gostin Ar C."/>
            <person name="Ohm R.A."/>
            <person name="Kogej T."/>
            <person name="Sonjak S."/>
            <person name="Turk M."/>
            <person name="Zajc J."/>
            <person name="Zalar P."/>
            <person name="Grube M."/>
            <person name="Sun H."/>
            <person name="Han J."/>
            <person name="Sharma A."/>
            <person name="Chiniquy J."/>
            <person name="Ngan C.Y."/>
            <person name="Lipzen A."/>
            <person name="Barry K."/>
            <person name="Grigoriev I.V."/>
            <person name="Gunde-Cimerman N."/>
        </authorList>
    </citation>
    <scope>NUCLEOTIDE SEQUENCE [LARGE SCALE GENOMIC DNA]</scope>
    <source>
        <strain evidence="9 10">CBS 110374</strain>
    </source>
</reference>
<sequence>CLVCDTKKHFSQFPGQTKVSSHDHGANVCRPCYFSHLKVEIDSKNWDEVACPECPIKLTYQEVEHMTNAEHFAKYERASIRATLAADPDFRFCFSSACESGQLHPGGASEPIFSCQVCRHKHCVVCETNWHEDQTCEEFQAELHRNTENDEKSEKEVEKISKPCPECRVPIQKNNGCDHMTCSRCRHQFCWICLASYTHIYRDGNQRHEKSCTHYRAA</sequence>
<dbReference type="Pfam" id="PF01485">
    <property type="entry name" value="IBR"/>
    <property type="match status" value="1"/>
</dbReference>
<feature type="non-terminal residue" evidence="9">
    <location>
        <position position="218"/>
    </location>
</feature>
<dbReference type="GO" id="GO:0004842">
    <property type="term" value="F:ubiquitin-protein transferase activity"/>
    <property type="evidence" value="ECO:0007669"/>
    <property type="project" value="TreeGrafter"/>
</dbReference>
<keyword evidence="5" id="KW-0863">Zinc-finger</keyword>
<evidence type="ECO:0000313" key="10">
    <source>
        <dbReference type="Proteomes" id="UP000030672"/>
    </source>
</evidence>
<evidence type="ECO:0000259" key="8">
    <source>
        <dbReference type="PROSITE" id="PS51873"/>
    </source>
</evidence>
<dbReference type="AlphaFoldDB" id="A0A074VYK1"/>
<organism evidence="9 10">
    <name type="scientific">Aureobasidium melanogenum (strain CBS 110374)</name>
    <name type="common">Aureobasidium pullulans var. melanogenum</name>
    <dbReference type="NCBI Taxonomy" id="1043003"/>
    <lineage>
        <taxon>Eukaryota</taxon>
        <taxon>Fungi</taxon>
        <taxon>Dikarya</taxon>
        <taxon>Ascomycota</taxon>
        <taxon>Pezizomycotina</taxon>
        <taxon>Dothideomycetes</taxon>
        <taxon>Dothideomycetidae</taxon>
        <taxon>Dothideales</taxon>
        <taxon>Saccotheciaceae</taxon>
        <taxon>Aureobasidium</taxon>
    </lineage>
</organism>
<dbReference type="GO" id="GO:0043130">
    <property type="term" value="F:ubiquitin binding"/>
    <property type="evidence" value="ECO:0007669"/>
    <property type="project" value="TreeGrafter"/>
</dbReference>
<dbReference type="GeneID" id="63912292"/>
<dbReference type="SMART" id="SM00647">
    <property type="entry name" value="IBR"/>
    <property type="match status" value="2"/>
</dbReference>
<name>A0A074VYK1_AURM1</name>
<dbReference type="InterPro" id="IPR051628">
    <property type="entry name" value="LUBAC_E3_Ligases"/>
</dbReference>
<dbReference type="Gene3D" id="3.30.40.10">
    <property type="entry name" value="Zinc/RING finger domain, C3HC4 (zinc finger)"/>
    <property type="match status" value="1"/>
</dbReference>
<dbReference type="InterPro" id="IPR017907">
    <property type="entry name" value="Znf_RING_CS"/>
</dbReference>
<keyword evidence="3" id="KW-0479">Metal-binding</keyword>
<accession>A0A074VYK1</accession>
<dbReference type="PANTHER" id="PTHR22770:SF13">
    <property type="entry name" value="RING-TYPE DOMAIN-CONTAINING PROTEIN"/>
    <property type="match status" value="1"/>
</dbReference>